<evidence type="ECO:0000313" key="2">
    <source>
        <dbReference type="EMBL" id="RQW75897.1"/>
    </source>
</evidence>
<dbReference type="AlphaFoldDB" id="A0A3N9UIR6"/>
<dbReference type="SUPFAM" id="SSF53850">
    <property type="entry name" value="Periplasmic binding protein-like II"/>
    <property type="match status" value="1"/>
</dbReference>
<dbReference type="CDD" id="cd05466">
    <property type="entry name" value="PBP2_LTTR_substrate"/>
    <property type="match status" value="1"/>
</dbReference>
<comment type="caution">
    <text evidence="2">The sequence shown here is derived from an EMBL/GenBank/DDBJ whole genome shotgun (WGS) entry which is preliminary data.</text>
</comment>
<keyword evidence="3" id="KW-1185">Reference proteome</keyword>
<gene>
    <name evidence="2" type="ORF">EBB45_04585</name>
</gene>
<evidence type="ECO:0000259" key="1">
    <source>
        <dbReference type="Pfam" id="PF03466"/>
    </source>
</evidence>
<dbReference type="Gene3D" id="3.40.190.10">
    <property type="entry name" value="Periplasmic binding protein-like II"/>
    <property type="match status" value="1"/>
</dbReference>
<dbReference type="EMBL" id="RRCT01000002">
    <property type="protein sequence ID" value="RQW75897.1"/>
    <property type="molecule type" value="Genomic_DNA"/>
</dbReference>
<name>A0A3N9UIR6_9BACI</name>
<dbReference type="RefSeq" id="WP_124763098.1">
    <property type="nucleotide sequence ID" value="NZ_RRCT01000002.1"/>
</dbReference>
<evidence type="ECO:0000313" key="3">
    <source>
        <dbReference type="Proteomes" id="UP000274033"/>
    </source>
</evidence>
<dbReference type="InterPro" id="IPR005119">
    <property type="entry name" value="LysR_subst-bd"/>
</dbReference>
<sequence length="92" mass="10422">MRSSPKKITANKLQRLVLTKILILYVLRINDIEAHGIKPNIRFQLSDEEGILSMVEHNLGITILPKLVLNHLPQNVQAIPIKQESYLTIGLC</sequence>
<proteinExistence type="predicted"/>
<accession>A0A3N9UIR6</accession>
<reference evidence="2 3" key="1">
    <citation type="journal article" date="2013" name="J. Microbiol.">
        <title>Lysinibacillus chungkukjangi sp. nov., isolated from Chungkukjang, Korean fermented soybean food.</title>
        <authorList>
            <person name="Kim S.J."/>
            <person name="Jang Y.H."/>
            <person name="Hamada M."/>
            <person name="Ahn J.H."/>
            <person name="Weon H.Y."/>
            <person name="Suzuki K."/>
            <person name="Whang K.S."/>
            <person name="Kwon S.W."/>
        </authorList>
    </citation>
    <scope>NUCLEOTIDE SEQUENCE [LARGE SCALE GENOMIC DNA]</scope>
    <source>
        <strain evidence="2 3">MCCC 1A12701</strain>
    </source>
</reference>
<feature type="domain" description="LysR substrate-binding" evidence="1">
    <location>
        <begin position="32"/>
        <end position="91"/>
    </location>
</feature>
<organism evidence="2 3">
    <name type="scientific">Lysinibacillus composti</name>
    <dbReference type="NCBI Taxonomy" id="720633"/>
    <lineage>
        <taxon>Bacteria</taxon>
        <taxon>Bacillati</taxon>
        <taxon>Bacillota</taxon>
        <taxon>Bacilli</taxon>
        <taxon>Bacillales</taxon>
        <taxon>Bacillaceae</taxon>
        <taxon>Lysinibacillus</taxon>
    </lineage>
</organism>
<dbReference type="Proteomes" id="UP000274033">
    <property type="component" value="Unassembled WGS sequence"/>
</dbReference>
<protein>
    <recommendedName>
        <fullName evidence="1">LysR substrate-binding domain-containing protein</fullName>
    </recommendedName>
</protein>
<dbReference type="Pfam" id="PF03466">
    <property type="entry name" value="LysR_substrate"/>
    <property type="match status" value="1"/>
</dbReference>
<dbReference type="OrthoDB" id="9803735at2"/>